<keyword evidence="2" id="KW-1185">Reference proteome</keyword>
<comment type="caution">
    <text evidence="1">The sequence shown here is derived from an EMBL/GenBank/DDBJ whole genome shotgun (WGS) entry which is preliminary data.</text>
</comment>
<accession>A0ABU6YT24</accession>
<dbReference type="EMBL" id="JASCZI010242867">
    <property type="protein sequence ID" value="MED6212233.1"/>
    <property type="molecule type" value="Genomic_DNA"/>
</dbReference>
<dbReference type="Proteomes" id="UP001341840">
    <property type="component" value="Unassembled WGS sequence"/>
</dbReference>
<gene>
    <name evidence="1" type="ORF">PIB30_081317</name>
</gene>
<sequence length="187" mass="20951">FRWTPCGSDDLRFLSPEWIRSGPEIRTWCSLVPILFFNLIQRHHVDRVIRQLGADQPMRVDLVNVDPFLTTTGRGTITCHPNRACNSLHHLSTKCHNISPSSSTTLVLHMIRLVRVIHHSLRLSTSTTHLPHSNSITIRRRSSSITLITLRRRKYLTIPPIKLALLAGCSSGSISAALPALAPTMSI</sequence>
<protein>
    <submittedName>
        <fullName evidence="1">Uncharacterized protein</fullName>
    </submittedName>
</protein>
<evidence type="ECO:0000313" key="2">
    <source>
        <dbReference type="Proteomes" id="UP001341840"/>
    </source>
</evidence>
<evidence type="ECO:0000313" key="1">
    <source>
        <dbReference type="EMBL" id="MED6212233.1"/>
    </source>
</evidence>
<organism evidence="1 2">
    <name type="scientific">Stylosanthes scabra</name>
    <dbReference type="NCBI Taxonomy" id="79078"/>
    <lineage>
        <taxon>Eukaryota</taxon>
        <taxon>Viridiplantae</taxon>
        <taxon>Streptophyta</taxon>
        <taxon>Embryophyta</taxon>
        <taxon>Tracheophyta</taxon>
        <taxon>Spermatophyta</taxon>
        <taxon>Magnoliopsida</taxon>
        <taxon>eudicotyledons</taxon>
        <taxon>Gunneridae</taxon>
        <taxon>Pentapetalae</taxon>
        <taxon>rosids</taxon>
        <taxon>fabids</taxon>
        <taxon>Fabales</taxon>
        <taxon>Fabaceae</taxon>
        <taxon>Papilionoideae</taxon>
        <taxon>50 kb inversion clade</taxon>
        <taxon>dalbergioids sensu lato</taxon>
        <taxon>Dalbergieae</taxon>
        <taxon>Pterocarpus clade</taxon>
        <taxon>Stylosanthes</taxon>
    </lineage>
</organism>
<proteinExistence type="predicted"/>
<name>A0ABU6YT24_9FABA</name>
<feature type="non-terminal residue" evidence="1">
    <location>
        <position position="1"/>
    </location>
</feature>
<reference evidence="1 2" key="1">
    <citation type="journal article" date="2023" name="Plants (Basel)">
        <title>Bridging the Gap: Combining Genomics and Transcriptomics Approaches to Understand Stylosanthes scabra, an Orphan Legume from the Brazilian Caatinga.</title>
        <authorList>
            <person name="Ferreira-Neto J.R.C."/>
            <person name="da Silva M.D."/>
            <person name="Binneck E."/>
            <person name="de Melo N.F."/>
            <person name="da Silva R.H."/>
            <person name="de Melo A.L.T.M."/>
            <person name="Pandolfi V."/>
            <person name="Bustamante F.O."/>
            <person name="Brasileiro-Vidal A.C."/>
            <person name="Benko-Iseppon A.M."/>
        </authorList>
    </citation>
    <scope>NUCLEOTIDE SEQUENCE [LARGE SCALE GENOMIC DNA]</scope>
    <source>
        <tissue evidence="1">Leaves</tissue>
    </source>
</reference>